<dbReference type="InterPro" id="IPR002401">
    <property type="entry name" value="Cyt_P450_E_grp-I"/>
</dbReference>
<evidence type="ECO:0000313" key="13">
    <source>
        <dbReference type="EMBL" id="KAJ8567490.1"/>
    </source>
</evidence>
<dbReference type="InterPro" id="IPR001128">
    <property type="entry name" value="Cyt_P450"/>
</dbReference>
<dbReference type="PRINTS" id="PR00463">
    <property type="entry name" value="EP450I"/>
</dbReference>
<keyword evidence="7 11" id="KW-0560">Oxidoreductase</keyword>
<dbReference type="GO" id="GO:0016712">
    <property type="term" value="F:oxidoreductase activity, acting on paired donors, with incorporation or reduction of molecular oxygen, reduced flavin or flavoprotein as one donor, and incorporation of one atom of oxygen"/>
    <property type="evidence" value="ECO:0007669"/>
    <property type="project" value="UniProtKB-ARBA"/>
</dbReference>
<dbReference type="SUPFAM" id="SSF48264">
    <property type="entry name" value="Cytochrome P450"/>
    <property type="match status" value="1"/>
</dbReference>
<feature type="transmembrane region" description="Helical" evidence="12">
    <location>
        <begin position="76"/>
        <end position="96"/>
    </location>
</feature>
<evidence type="ECO:0000256" key="5">
    <source>
        <dbReference type="ARBA" id="ARBA00022723"/>
    </source>
</evidence>
<dbReference type="Gene3D" id="1.10.630.10">
    <property type="entry name" value="Cytochrome P450"/>
    <property type="match status" value="1"/>
</dbReference>
<keyword evidence="5 10" id="KW-0479">Metal-binding</keyword>
<evidence type="ECO:0008006" key="15">
    <source>
        <dbReference type="Google" id="ProtNLM"/>
    </source>
</evidence>
<gene>
    <name evidence="13" type="ORF">K7X08_019698</name>
</gene>
<dbReference type="Pfam" id="PF00067">
    <property type="entry name" value="p450"/>
    <property type="match status" value="1"/>
</dbReference>
<keyword evidence="14" id="KW-1185">Reference proteome</keyword>
<dbReference type="AlphaFoldDB" id="A0A9Q1MS15"/>
<keyword evidence="9 12" id="KW-0472">Membrane</keyword>
<proteinExistence type="inferred from homology"/>
<dbReference type="PROSITE" id="PS00086">
    <property type="entry name" value="CYTOCHROME_P450"/>
    <property type="match status" value="1"/>
</dbReference>
<organism evidence="13 14">
    <name type="scientific">Anisodus acutangulus</name>
    <dbReference type="NCBI Taxonomy" id="402998"/>
    <lineage>
        <taxon>Eukaryota</taxon>
        <taxon>Viridiplantae</taxon>
        <taxon>Streptophyta</taxon>
        <taxon>Embryophyta</taxon>
        <taxon>Tracheophyta</taxon>
        <taxon>Spermatophyta</taxon>
        <taxon>Magnoliopsida</taxon>
        <taxon>eudicotyledons</taxon>
        <taxon>Gunneridae</taxon>
        <taxon>Pentapetalae</taxon>
        <taxon>asterids</taxon>
        <taxon>lamiids</taxon>
        <taxon>Solanales</taxon>
        <taxon>Solanaceae</taxon>
        <taxon>Solanoideae</taxon>
        <taxon>Hyoscyameae</taxon>
        <taxon>Anisodus</taxon>
    </lineage>
</organism>
<feature type="binding site" description="axial binding residue" evidence="10">
    <location>
        <position position="430"/>
    </location>
    <ligand>
        <name>heme</name>
        <dbReference type="ChEBI" id="CHEBI:30413"/>
    </ligand>
    <ligandPart>
        <name>Fe</name>
        <dbReference type="ChEBI" id="CHEBI:18248"/>
    </ligandPart>
</feature>
<dbReference type="OrthoDB" id="1372046at2759"/>
<dbReference type="FunFam" id="1.10.630.10:FF:000022">
    <property type="entry name" value="Taxadiene 5-alpha hydroxylase"/>
    <property type="match status" value="1"/>
</dbReference>
<dbReference type="PANTHER" id="PTHR24286:SF366">
    <property type="entry name" value="BETA-AMYRIN 28-OXIDASE"/>
    <property type="match status" value="1"/>
</dbReference>
<evidence type="ECO:0000256" key="3">
    <source>
        <dbReference type="ARBA" id="ARBA00010617"/>
    </source>
</evidence>
<dbReference type="EMBL" id="JAJAGQ010000003">
    <property type="protein sequence ID" value="KAJ8567490.1"/>
    <property type="molecule type" value="Genomic_DNA"/>
</dbReference>
<comment type="caution">
    <text evidence="13">The sequence shown here is derived from an EMBL/GenBank/DDBJ whole genome shotgun (WGS) entry which is preliminary data.</text>
</comment>
<keyword evidence="6 12" id="KW-1133">Transmembrane helix</keyword>
<comment type="subcellular location">
    <subcellularLocation>
        <location evidence="2">Membrane</location>
        <topology evidence="2">Single-pass membrane protein</topology>
    </subcellularLocation>
</comment>
<evidence type="ECO:0000313" key="14">
    <source>
        <dbReference type="Proteomes" id="UP001152561"/>
    </source>
</evidence>
<dbReference type="GO" id="GO:0016125">
    <property type="term" value="P:sterol metabolic process"/>
    <property type="evidence" value="ECO:0007669"/>
    <property type="project" value="TreeGrafter"/>
</dbReference>
<dbReference type="GO" id="GO:0020037">
    <property type="term" value="F:heme binding"/>
    <property type="evidence" value="ECO:0007669"/>
    <property type="project" value="InterPro"/>
</dbReference>
<dbReference type="GO" id="GO:0016020">
    <property type="term" value="C:membrane"/>
    <property type="evidence" value="ECO:0007669"/>
    <property type="project" value="UniProtKB-SubCell"/>
</dbReference>
<evidence type="ECO:0000256" key="9">
    <source>
        <dbReference type="ARBA" id="ARBA00023136"/>
    </source>
</evidence>
<evidence type="ECO:0000256" key="12">
    <source>
        <dbReference type="SAM" id="Phobius"/>
    </source>
</evidence>
<accession>A0A9Q1MS15</accession>
<dbReference type="InterPro" id="IPR017972">
    <property type="entry name" value="Cyt_P450_CS"/>
</dbReference>
<dbReference type="PANTHER" id="PTHR24286">
    <property type="entry name" value="CYTOCHROME P450 26"/>
    <property type="match status" value="1"/>
</dbReference>
<reference evidence="14" key="1">
    <citation type="journal article" date="2023" name="Proc. Natl. Acad. Sci. U.S.A.">
        <title>Genomic and structural basis for evolution of tropane alkaloid biosynthesis.</title>
        <authorList>
            <person name="Wanga Y.-J."/>
            <person name="Taina T."/>
            <person name="Yua J.-Y."/>
            <person name="Lia J."/>
            <person name="Xua B."/>
            <person name="Chenc J."/>
            <person name="D'Auriad J.C."/>
            <person name="Huanga J.-P."/>
            <person name="Huanga S.-X."/>
        </authorList>
    </citation>
    <scope>NUCLEOTIDE SEQUENCE [LARGE SCALE GENOMIC DNA]</scope>
    <source>
        <strain evidence="14">cv. KIB-2019</strain>
    </source>
</reference>
<protein>
    <recommendedName>
        <fullName evidence="15">Cytochrome P450</fullName>
    </recommendedName>
</protein>
<dbReference type="Proteomes" id="UP001152561">
    <property type="component" value="Unassembled WGS sequence"/>
</dbReference>
<comment type="cofactor">
    <cofactor evidence="1 10">
        <name>heme</name>
        <dbReference type="ChEBI" id="CHEBI:30413"/>
    </cofactor>
</comment>
<keyword evidence="10 11" id="KW-0349">Heme</keyword>
<evidence type="ECO:0000256" key="6">
    <source>
        <dbReference type="ARBA" id="ARBA00022989"/>
    </source>
</evidence>
<comment type="similarity">
    <text evidence="3 11">Belongs to the cytochrome P450 family.</text>
</comment>
<evidence type="ECO:0000256" key="1">
    <source>
        <dbReference type="ARBA" id="ARBA00001971"/>
    </source>
</evidence>
<keyword evidence="8 10" id="KW-0408">Iron</keyword>
<evidence type="ECO:0000256" key="10">
    <source>
        <dbReference type="PIRSR" id="PIRSR602401-1"/>
    </source>
</evidence>
<dbReference type="InterPro" id="IPR036396">
    <property type="entry name" value="Cyt_P450_sf"/>
</dbReference>
<feature type="transmembrane region" description="Helical" evidence="12">
    <location>
        <begin position="6"/>
        <end position="24"/>
    </location>
</feature>
<keyword evidence="11" id="KW-0503">Monooxygenase</keyword>
<sequence>MEFLFIVFLVANSLLFSCLLYYFINNRKQSPLRRGAVNDLPPGSSGWPFVGETLDYLTNVKNGSLVKFLTQRRRKYSSKIFSTVLIGHPMVFLSGAEGNKFLFSNENKLVRIWWPSSVDRIFPKTHQKANHEDFASTRKLLSAPLRSESLLRFVGVADAILRRHLQTDWNCPQIKVLPAVRKYIFSLACKLFLSIDDTEKVQRLSKYIEDISTGLLSMPINLPGTTFNQAVRASKEMRKEVQEIINQRKRELLKNKIVAPNDILSQMLQATNEDEQFWNESDIASYIVGLLQGGYSTVNAAITIIMKYMAEYPNVYSEVLKEQMEIANSKTANDLLNWEDLRKMRYSWNVASEGLRLAPPVHGTFREAIEDITYDGYMIPKGWKLHWIADDTHKNPDYFQNPDKFDPMRFQGNGPAPYTFVPFGGGPRMCPGNEYFRMVALVFMHNVVTKFRWEKVIPDEKLVSAPTPRPAKGLPVCLYPHKT</sequence>
<keyword evidence="4 12" id="KW-0812">Transmembrane</keyword>
<name>A0A9Q1MS15_9SOLA</name>
<dbReference type="GO" id="GO:0005506">
    <property type="term" value="F:iron ion binding"/>
    <property type="evidence" value="ECO:0007669"/>
    <property type="project" value="InterPro"/>
</dbReference>
<dbReference type="CDD" id="cd11043">
    <property type="entry name" value="CYP90-like"/>
    <property type="match status" value="1"/>
</dbReference>
<evidence type="ECO:0000256" key="2">
    <source>
        <dbReference type="ARBA" id="ARBA00004167"/>
    </source>
</evidence>
<evidence type="ECO:0000256" key="11">
    <source>
        <dbReference type="RuleBase" id="RU000461"/>
    </source>
</evidence>
<evidence type="ECO:0000256" key="8">
    <source>
        <dbReference type="ARBA" id="ARBA00023004"/>
    </source>
</evidence>
<evidence type="ECO:0000256" key="4">
    <source>
        <dbReference type="ARBA" id="ARBA00022692"/>
    </source>
</evidence>
<evidence type="ECO:0000256" key="7">
    <source>
        <dbReference type="ARBA" id="ARBA00023002"/>
    </source>
</evidence>